<sequence length="89" mass="9833">MHSSGAAAHGWVDQFATMQLHQDTASSRVRPYPLENSGFCPGSKERSRQALYHQSVWRVSYRTTDSVRSPIDKAARALPSATTVATRVT</sequence>
<dbReference type="AlphaFoldDB" id="A0AAE0PIC2"/>
<evidence type="ECO:0000313" key="2">
    <source>
        <dbReference type="Proteomes" id="UP001281003"/>
    </source>
</evidence>
<proteinExistence type="predicted"/>
<accession>A0AAE0PIC2</accession>
<keyword evidence="2" id="KW-1185">Reference proteome</keyword>
<protein>
    <submittedName>
        <fullName evidence="1">Uncharacterized protein</fullName>
    </submittedName>
</protein>
<name>A0AAE0PIC2_SORBR</name>
<gene>
    <name evidence="1" type="ORF">B0T20DRAFT_404776</name>
</gene>
<evidence type="ECO:0000313" key="1">
    <source>
        <dbReference type="EMBL" id="KAK3400591.1"/>
    </source>
</evidence>
<reference evidence="1" key="2">
    <citation type="submission" date="2023-07" db="EMBL/GenBank/DDBJ databases">
        <authorList>
            <consortium name="Lawrence Berkeley National Laboratory"/>
            <person name="Haridas S."/>
            <person name="Hensen N."/>
            <person name="Bonometti L."/>
            <person name="Westerberg I."/>
            <person name="Brannstrom I.O."/>
            <person name="Guillou S."/>
            <person name="Cros-Aarteil S."/>
            <person name="Calhoun S."/>
            <person name="Kuo A."/>
            <person name="Mondo S."/>
            <person name="Pangilinan J."/>
            <person name="Riley R."/>
            <person name="LaButti K."/>
            <person name="Andreopoulos B."/>
            <person name="Lipzen A."/>
            <person name="Chen C."/>
            <person name="Yanf M."/>
            <person name="Daum C."/>
            <person name="Ng V."/>
            <person name="Clum A."/>
            <person name="Steindorff A."/>
            <person name="Ohm R."/>
            <person name="Martin F."/>
            <person name="Silar P."/>
            <person name="Natvig D."/>
            <person name="Lalanne C."/>
            <person name="Gautier V."/>
            <person name="Ament-velasquez S.L."/>
            <person name="Kruys A."/>
            <person name="Hutchinson M.I."/>
            <person name="Powell A.J."/>
            <person name="Barry K."/>
            <person name="Miller A.N."/>
            <person name="Grigoriev I.V."/>
            <person name="Debuchy R."/>
            <person name="Gladieux P."/>
            <person name="Thoren M.H."/>
            <person name="Johannesson H."/>
        </authorList>
    </citation>
    <scope>NUCLEOTIDE SEQUENCE</scope>
    <source>
        <strain evidence="1">FGSC 1904</strain>
    </source>
</reference>
<organism evidence="1 2">
    <name type="scientific">Sordaria brevicollis</name>
    <dbReference type="NCBI Taxonomy" id="83679"/>
    <lineage>
        <taxon>Eukaryota</taxon>
        <taxon>Fungi</taxon>
        <taxon>Dikarya</taxon>
        <taxon>Ascomycota</taxon>
        <taxon>Pezizomycotina</taxon>
        <taxon>Sordariomycetes</taxon>
        <taxon>Sordariomycetidae</taxon>
        <taxon>Sordariales</taxon>
        <taxon>Sordariaceae</taxon>
        <taxon>Sordaria</taxon>
    </lineage>
</organism>
<reference evidence="1" key="1">
    <citation type="journal article" date="2023" name="Mol. Phylogenet. Evol.">
        <title>Genome-scale phylogeny and comparative genomics of the fungal order Sordariales.</title>
        <authorList>
            <person name="Hensen N."/>
            <person name="Bonometti L."/>
            <person name="Westerberg I."/>
            <person name="Brannstrom I.O."/>
            <person name="Guillou S."/>
            <person name="Cros-Aarteil S."/>
            <person name="Calhoun S."/>
            <person name="Haridas S."/>
            <person name="Kuo A."/>
            <person name="Mondo S."/>
            <person name="Pangilinan J."/>
            <person name="Riley R."/>
            <person name="LaButti K."/>
            <person name="Andreopoulos B."/>
            <person name="Lipzen A."/>
            <person name="Chen C."/>
            <person name="Yan M."/>
            <person name="Daum C."/>
            <person name="Ng V."/>
            <person name="Clum A."/>
            <person name="Steindorff A."/>
            <person name="Ohm R.A."/>
            <person name="Martin F."/>
            <person name="Silar P."/>
            <person name="Natvig D.O."/>
            <person name="Lalanne C."/>
            <person name="Gautier V."/>
            <person name="Ament-Velasquez S.L."/>
            <person name="Kruys A."/>
            <person name="Hutchinson M.I."/>
            <person name="Powell A.J."/>
            <person name="Barry K."/>
            <person name="Miller A.N."/>
            <person name="Grigoriev I.V."/>
            <person name="Debuchy R."/>
            <person name="Gladieux P."/>
            <person name="Hiltunen Thoren M."/>
            <person name="Johannesson H."/>
        </authorList>
    </citation>
    <scope>NUCLEOTIDE SEQUENCE</scope>
    <source>
        <strain evidence="1">FGSC 1904</strain>
    </source>
</reference>
<dbReference type="EMBL" id="JAUTDP010000003">
    <property type="protein sequence ID" value="KAK3400591.1"/>
    <property type="molecule type" value="Genomic_DNA"/>
</dbReference>
<dbReference type="Proteomes" id="UP001281003">
    <property type="component" value="Unassembled WGS sequence"/>
</dbReference>
<comment type="caution">
    <text evidence="1">The sequence shown here is derived from an EMBL/GenBank/DDBJ whole genome shotgun (WGS) entry which is preliminary data.</text>
</comment>